<comment type="similarity">
    <text evidence="2 8 10">Belongs to the uroporphyrinogen decarboxylase family.</text>
</comment>
<feature type="binding site" evidence="8">
    <location>
        <position position="71"/>
    </location>
    <ligand>
        <name>substrate</name>
    </ligand>
</feature>
<dbReference type="GO" id="GO:0005829">
    <property type="term" value="C:cytosol"/>
    <property type="evidence" value="ECO:0007669"/>
    <property type="project" value="TreeGrafter"/>
</dbReference>
<comment type="subunit">
    <text evidence="8">Homodimer.</text>
</comment>
<feature type="site" description="Transition state stabilizer" evidence="8">
    <location>
        <position position="71"/>
    </location>
</feature>
<name>A0A3D8J6F7_9HELI</name>
<evidence type="ECO:0000256" key="10">
    <source>
        <dbReference type="RuleBase" id="RU004169"/>
    </source>
</evidence>
<dbReference type="InterPro" id="IPR000257">
    <property type="entry name" value="Uroporphyrinogen_deCOase"/>
</dbReference>
<evidence type="ECO:0000256" key="5">
    <source>
        <dbReference type="ARBA" id="ARBA00022793"/>
    </source>
</evidence>
<feature type="domain" description="Uroporphyrinogen decarboxylase (URO-D)" evidence="11">
    <location>
        <begin position="16"/>
        <end position="25"/>
    </location>
</feature>
<dbReference type="EC" id="4.1.1.37" evidence="3 8"/>
<dbReference type="PROSITE" id="PS00907">
    <property type="entry name" value="UROD_2"/>
    <property type="match status" value="1"/>
</dbReference>
<evidence type="ECO:0000256" key="4">
    <source>
        <dbReference type="ARBA" id="ARBA00022490"/>
    </source>
</evidence>
<keyword evidence="14" id="KW-1185">Reference proteome</keyword>
<feature type="binding site" evidence="8">
    <location>
        <position position="202"/>
    </location>
    <ligand>
        <name>substrate</name>
    </ligand>
</feature>
<evidence type="ECO:0000313" key="13">
    <source>
        <dbReference type="EMBL" id="RDU73063.1"/>
    </source>
</evidence>
<dbReference type="PANTHER" id="PTHR21091:SF169">
    <property type="entry name" value="UROPORPHYRINOGEN DECARBOXYLASE"/>
    <property type="match status" value="1"/>
</dbReference>
<evidence type="ECO:0000256" key="7">
    <source>
        <dbReference type="ARBA" id="ARBA00023244"/>
    </source>
</evidence>
<dbReference type="PROSITE" id="PS00906">
    <property type="entry name" value="UROD_1"/>
    <property type="match status" value="1"/>
</dbReference>
<keyword evidence="7 8" id="KW-0627">Porphyrin biosynthesis</keyword>
<gene>
    <name evidence="8" type="primary">hemE</name>
    <name evidence="13" type="ORF">CQA66_02180</name>
</gene>
<keyword evidence="4 8" id="KW-0963">Cytoplasm</keyword>
<dbReference type="Pfam" id="PF01208">
    <property type="entry name" value="URO-D"/>
    <property type="match status" value="1"/>
</dbReference>
<dbReference type="SUPFAM" id="SSF51726">
    <property type="entry name" value="UROD/MetE-like"/>
    <property type="match status" value="1"/>
</dbReference>
<dbReference type="UniPathway" id="UPA00251">
    <property type="reaction ID" value="UER00321"/>
</dbReference>
<comment type="subcellular location">
    <subcellularLocation>
        <location evidence="8">Cytoplasm</location>
    </subcellularLocation>
</comment>
<evidence type="ECO:0000259" key="11">
    <source>
        <dbReference type="PROSITE" id="PS00906"/>
    </source>
</evidence>
<evidence type="ECO:0000256" key="3">
    <source>
        <dbReference type="ARBA" id="ARBA00012288"/>
    </source>
</evidence>
<dbReference type="InterPro" id="IPR038071">
    <property type="entry name" value="UROD/MetE-like_sf"/>
</dbReference>
<dbReference type="HAMAP" id="MF_00218">
    <property type="entry name" value="URO_D"/>
    <property type="match status" value="1"/>
</dbReference>
<feature type="binding site" evidence="8">
    <location>
        <position position="147"/>
    </location>
    <ligand>
        <name>substrate</name>
    </ligand>
</feature>
<keyword evidence="6 8" id="KW-0456">Lyase</keyword>
<dbReference type="PANTHER" id="PTHR21091">
    <property type="entry name" value="METHYLTETRAHYDROFOLATE:HOMOCYSTEINE METHYLTRANSFERASE RELATED"/>
    <property type="match status" value="1"/>
</dbReference>
<dbReference type="GO" id="GO:0004853">
    <property type="term" value="F:uroporphyrinogen decarboxylase activity"/>
    <property type="evidence" value="ECO:0007669"/>
    <property type="project" value="UniProtKB-UniRule"/>
</dbReference>
<feature type="binding site" evidence="8">
    <location>
        <position position="315"/>
    </location>
    <ligand>
        <name>substrate</name>
    </ligand>
</feature>
<dbReference type="RefSeq" id="WP_104763236.1">
    <property type="nucleotide sequence ID" value="NZ_FZPM01000017.1"/>
</dbReference>
<evidence type="ECO:0000256" key="1">
    <source>
        <dbReference type="ARBA" id="ARBA00004804"/>
    </source>
</evidence>
<evidence type="ECO:0000259" key="12">
    <source>
        <dbReference type="PROSITE" id="PS00907"/>
    </source>
</evidence>
<comment type="caution">
    <text evidence="13">The sequence shown here is derived from an EMBL/GenBank/DDBJ whole genome shotgun (WGS) entry which is preliminary data.</text>
</comment>
<comment type="caution">
    <text evidence="8">Lacks conserved residue(s) required for the propagation of feature annotation.</text>
</comment>
<dbReference type="CDD" id="cd00717">
    <property type="entry name" value="URO-D"/>
    <property type="match status" value="1"/>
</dbReference>
<dbReference type="NCBIfam" id="TIGR01464">
    <property type="entry name" value="hemE"/>
    <property type="match status" value="1"/>
</dbReference>
<accession>A0A3D8J6F7</accession>
<dbReference type="OrthoDB" id="9806656at2"/>
<evidence type="ECO:0000256" key="6">
    <source>
        <dbReference type="ARBA" id="ARBA00023239"/>
    </source>
</evidence>
<comment type="function">
    <text evidence="8">Catalyzes the decarboxylation of four acetate groups of uroporphyrinogen-III to yield coproporphyrinogen-III.</text>
</comment>
<dbReference type="GO" id="GO:0019353">
    <property type="term" value="P:protoporphyrinogen IX biosynthetic process from glutamate"/>
    <property type="evidence" value="ECO:0007669"/>
    <property type="project" value="TreeGrafter"/>
</dbReference>
<evidence type="ECO:0000256" key="2">
    <source>
        <dbReference type="ARBA" id="ARBA00009935"/>
    </source>
</evidence>
<dbReference type="Gene3D" id="3.20.20.210">
    <property type="match status" value="1"/>
</dbReference>
<comment type="pathway">
    <text evidence="1 8 9">Porphyrin-containing compound metabolism; protoporphyrin-IX biosynthesis; coproporphyrinogen-III from 5-aminolevulinate: step 4/4.</text>
</comment>
<organism evidence="13 14">
    <name type="scientific">Helicobacter aurati</name>
    <dbReference type="NCBI Taxonomy" id="137778"/>
    <lineage>
        <taxon>Bacteria</taxon>
        <taxon>Pseudomonadati</taxon>
        <taxon>Campylobacterota</taxon>
        <taxon>Epsilonproteobacteria</taxon>
        <taxon>Campylobacterales</taxon>
        <taxon>Helicobacteraceae</taxon>
        <taxon>Helicobacter</taxon>
    </lineage>
</organism>
<sequence length="341" mass="39061">MVFIQACFRQSTPYTPIWMMRQAGRYLIEYKQVRSQAKNFLDLCMRVDLATEITLQPITLLDVDAAILFSDILVIPYEMGLELEFIQGFGPKFQRCIDSADSLRSLKTGIQHSLSYVYNTISCARQQLSADKALIGFSGAPWTLATYMIEGHGTKNYHKSKKMLYTNPSLLDKLLQILSNEIKQYLSLQIQAGVNAVMLFDSWANALEMSQYLAFGWKYLQDITSYIKREYPHIPIIVFPRGVGAYLENLYGEFDVLGIDWQISMQEAKHKVGHRFVLQGNLEPARLYDYDSMQQGVKEILNIMQNKGHIFNLGHGMIEDLPRENAVALVKIVRELSSQFN</sequence>
<dbReference type="Proteomes" id="UP000256424">
    <property type="component" value="Unassembled WGS sequence"/>
</dbReference>
<feature type="binding site" evidence="8">
    <location>
        <begin position="21"/>
        <end position="25"/>
    </location>
    <ligand>
        <name>substrate</name>
    </ligand>
</feature>
<protein>
    <recommendedName>
        <fullName evidence="3 8">Uroporphyrinogen decarboxylase</fullName>
        <shortName evidence="8">UPD</shortName>
        <shortName evidence="8">URO-D</shortName>
        <ecNumber evidence="3 8">4.1.1.37</ecNumber>
    </recommendedName>
</protein>
<feature type="domain" description="Uroporphyrinogen decarboxylase (URO-D)" evidence="12">
    <location>
        <begin position="135"/>
        <end position="151"/>
    </location>
</feature>
<evidence type="ECO:0000256" key="9">
    <source>
        <dbReference type="RuleBase" id="RU000554"/>
    </source>
</evidence>
<keyword evidence="5 8" id="KW-0210">Decarboxylase</keyword>
<dbReference type="EMBL" id="NXLW01000003">
    <property type="protein sequence ID" value="RDU73063.1"/>
    <property type="molecule type" value="Genomic_DNA"/>
</dbReference>
<dbReference type="FunFam" id="3.20.20.210:FF:000007">
    <property type="entry name" value="Uroporphyrinogen decarboxylase"/>
    <property type="match status" value="1"/>
</dbReference>
<reference evidence="13 14" key="1">
    <citation type="submission" date="2018-04" db="EMBL/GenBank/DDBJ databases">
        <title>Novel Campyloabacter and Helicobacter Species and Strains.</title>
        <authorList>
            <person name="Mannion A.J."/>
            <person name="Shen Z."/>
            <person name="Fox J.G."/>
        </authorList>
    </citation>
    <scope>NUCLEOTIDE SEQUENCE [LARGE SCALE GENOMIC DNA]</scope>
    <source>
        <strain evidence="13 14">MIT 97-5075</strain>
    </source>
</reference>
<dbReference type="AlphaFoldDB" id="A0A3D8J6F7"/>
<proteinExistence type="inferred from homology"/>
<dbReference type="InterPro" id="IPR006361">
    <property type="entry name" value="Uroporphyrinogen_deCO2ase_HemE"/>
</dbReference>
<evidence type="ECO:0000313" key="14">
    <source>
        <dbReference type="Proteomes" id="UP000256424"/>
    </source>
</evidence>
<evidence type="ECO:0000256" key="8">
    <source>
        <dbReference type="HAMAP-Rule" id="MF_00218"/>
    </source>
</evidence>
<comment type="catalytic activity">
    <reaction evidence="8 9">
        <text>uroporphyrinogen III + 4 H(+) = coproporphyrinogen III + 4 CO2</text>
        <dbReference type="Rhea" id="RHEA:19865"/>
        <dbReference type="ChEBI" id="CHEBI:15378"/>
        <dbReference type="ChEBI" id="CHEBI:16526"/>
        <dbReference type="ChEBI" id="CHEBI:57308"/>
        <dbReference type="ChEBI" id="CHEBI:57309"/>
        <dbReference type="EC" id="4.1.1.37"/>
    </reaction>
</comment>